<feature type="region of interest" description="Disordered" evidence="4">
    <location>
        <begin position="314"/>
        <end position="342"/>
    </location>
</feature>
<dbReference type="InterPro" id="IPR041468">
    <property type="entry name" value="HTH_ParB/Spo0J"/>
</dbReference>
<comment type="similarity">
    <text evidence="2">Belongs to the ParB family.</text>
</comment>
<feature type="compositionally biased region" description="Basic residues" evidence="4">
    <location>
        <begin position="274"/>
        <end position="285"/>
    </location>
</feature>
<dbReference type="GO" id="GO:0003677">
    <property type="term" value="F:DNA binding"/>
    <property type="evidence" value="ECO:0007669"/>
    <property type="project" value="UniProtKB-KW"/>
</dbReference>
<dbReference type="GO" id="GO:0005694">
    <property type="term" value="C:chromosome"/>
    <property type="evidence" value="ECO:0007669"/>
    <property type="project" value="TreeGrafter"/>
</dbReference>
<dbReference type="NCBIfam" id="TIGR00180">
    <property type="entry name" value="parB_part"/>
    <property type="match status" value="1"/>
</dbReference>
<dbReference type="FunFam" id="1.10.10.2830:FF:000001">
    <property type="entry name" value="Chromosome partitioning protein ParB"/>
    <property type="match status" value="1"/>
</dbReference>
<dbReference type="Pfam" id="PF17762">
    <property type="entry name" value="HTH_ParB"/>
    <property type="match status" value="1"/>
</dbReference>
<evidence type="ECO:0000256" key="2">
    <source>
        <dbReference type="ARBA" id="ARBA00006295"/>
    </source>
</evidence>
<dbReference type="RefSeq" id="WP_022530136.1">
    <property type="nucleotide sequence ID" value="NZ_KI271595.1"/>
</dbReference>
<dbReference type="STRING" id="1231336.L248_0804"/>
<dbReference type="EMBL" id="KI271595">
    <property type="protein sequence ID" value="ERL64620.1"/>
    <property type="molecule type" value="Genomic_DNA"/>
</dbReference>
<dbReference type="Proteomes" id="UP000030647">
    <property type="component" value="Unassembled WGS sequence"/>
</dbReference>
<sequence>MAFSFFKRNTKKDHADSTDGAQPAHTVNQVVMVPLDNIVPNRFQPRKHFNDARIAELADTIKEHGLLQPIVLREYEADHYEIIAGERRYRAVRTLHWQDVPAIVQKMNDEETASMALVENLQREQLSPIEQARAYAALMKLNDLTQEGLAEQMGKSQSFVANKLRLLKLSDAVQEALMDGTITERHGRALLQLDDLQQQLALHKVLQDSLNVKETEELVDHLLNPTPAVPSEPQPAGEQEETPAAPAESSADRPAEASAADPESAPATAEKSEKPHRKPRRRIRSAHSTDPRVAINTIKKSVAMVQEAGVPIKFSESDDASGHHIQITVPLSSASESESEAE</sequence>
<dbReference type="InterPro" id="IPR036086">
    <property type="entry name" value="ParB/Sulfiredoxin_sf"/>
</dbReference>
<evidence type="ECO:0000313" key="6">
    <source>
        <dbReference type="EMBL" id="ERL64620.1"/>
    </source>
</evidence>
<accession>U4TMH1</accession>
<dbReference type="SMART" id="SM00470">
    <property type="entry name" value="ParB"/>
    <property type="match status" value="1"/>
</dbReference>
<dbReference type="SUPFAM" id="SSF110849">
    <property type="entry name" value="ParB/Sulfiredoxin"/>
    <property type="match status" value="1"/>
</dbReference>
<keyword evidence="7" id="KW-1185">Reference proteome</keyword>
<dbReference type="CDD" id="cd16393">
    <property type="entry name" value="SPO0J_N"/>
    <property type="match status" value="1"/>
</dbReference>
<dbReference type="Gene3D" id="3.90.1530.30">
    <property type="match status" value="1"/>
</dbReference>
<evidence type="ECO:0000259" key="5">
    <source>
        <dbReference type="SMART" id="SM00470"/>
    </source>
</evidence>
<proteinExistence type="inferred from homology"/>
<dbReference type="Pfam" id="PF02195">
    <property type="entry name" value="ParB_N"/>
    <property type="match status" value="1"/>
</dbReference>
<dbReference type="OrthoDB" id="9802051at2"/>
<dbReference type="eggNOG" id="COG1475">
    <property type="taxonomic scope" value="Bacteria"/>
</dbReference>
<name>U4TMH1_9LACO</name>
<evidence type="ECO:0000256" key="4">
    <source>
        <dbReference type="SAM" id="MobiDB-lite"/>
    </source>
</evidence>
<dbReference type="InterPro" id="IPR003115">
    <property type="entry name" value="ParB_N"/>
</dbReference>
<protein>
    <submittedName>
        <fullName evidence="6">Noc</fullName>
    </submittedName>
</protein>
<feature type="region of interest" description="Disordered" evidence="4">
    <location>
        <begin position="1"/>
        <end position="25"/>
    </location>
</feature>
<dbReference type="Gene3D" id="1.10.10.2830">
    <property type="match status" value="1"/>
</dbReference>
<dbReference type="InterPro" id="IPR004437">
    <property type="entry name" value="ParB/RepB/Spo0J"/>
</dbReference>
<dbReference type="HOGENOM" id="CLU_023853_0_1_9"/>
<dbReference type="GO" id="GO:0009295">
    <property type="term" value="C:nucleoid"/>
    <property type="evidence" value="ECO:0007669"/>
    <property type="project" value="UniProtKB-SubCell"/>
</dbReference>
<dbReference type="InterPro" id="IPR050336">
    <property type="entry name" value="Chromosome_partition/occlusion"/>
</dbReference>
<feature type="compositionally biased region" description="Low complexity" evidence="4">
    <location>
        <begin position="256"/>
        <end position="269"/>
    </location>
</feature>
<comment type="subcellular location">
    <subcellularLocation>
        <location evidence="1">Cytoplasm</location>
        <location evidence="1">Nucleoid</location>
    </subcellularLocation>
</comment>
<feature type="domain" description="ParB-like N-terminal" evidence="5">
    <location>
        <begin position="31"/>
        <end position="121"/>
    </location>
</feature>
<dbReference type="AlphaFoldDB" id="U4TMH1"/>
<dbReference type="PANTHER" id="PTHR33375:SF8">
    <property type="entry name" value="NUCLEOID OCCLUSION PROTEIN"/>
    <property type="match status" value="1"/>
</dbReference>
<dbReference type="FunFam" id="3.90.1530.30:FF:000001">
    <property type="entry name" value="Chromosome partitioning protein ParB"/>
    <property type="match status" value="1"/>
</dbReference>
<feature type="compositionally biased region" description="Low complexity" evidence="4">
    <location>
        <begin position="234"/>
        <end position="249"/>
    </location>
</feature>
<organism evidence="6 7">
    <name type="scientific">Schleiferilactobacillus shenzhenensis LY-73</name>
    <dbReference type="NCBI Taxonomy" id="1231336"/>
    <lineage>
        <taxon>Bacteria</taxon>
        <taxon>Bacillati</taxon>
        <taxon>Bacillota</taxon>
        <taxon>Bacilli</taxon>
        <taxon>Lactobacillales</taxon>
        <taxon>Lactobacillaceae</taxon>
        <taxon>Schleiferilactobacillus</taxon>
    </lineage>
</organism>
<evidence type="ECO:0000313" key="7">
    <source>
        <dbReference type="Proteomes" id="UP000030647"/>
    </source>
</evidence>
<reference evidence="7" key="1">
    <citation type="journal article" date="2013" name="Genome Announc.">
        <title>Whole-Genome Sequencing of Lactobacillus shenzhenensis Strain LY-73T.</title>
        <authorList>
            <person name="Lin Z."/>
            <person name="Liu Z."/>
            <person name="Yang R."/>
            <person name="Zou Y."/>
            <person name="Wan D."/>
            <person name="Chen J."/>
            <person name="Guo M."/>
            <person name="Zhao J."/>
            <person name="Fang C."/>
            <person name="Yang R."/>
            <person name="Liu F."/>
        </authorList>
    </citation>
    <scope>NUCLEOTIDE SEQUENCE [LARGE SCALE GENOMIC DNA]</scope>
    <source>
        <strain evidence="7">LY-73</strain>
    </source>
</reference>
<feature type="region of interest" description="Disordered" evidence="4">
    <location>
        <begin position="224"/>
        <end position="295"/>
    </location>
</feature>
<evidence type="ECO:0000256" key="3">
    <source>
        <dbReference type="ARBA" id="ARBA00023125"/>
    </source>
</evidence>
<dbReference type="GO" id="GO:0045881">
    <property type="term" value="P:positive regulation of sporulation resulting in formation of a cellular spore"/>
    <property type="evidence" value="ECO:0007669"/>
    <property type="project" value="TreeGrafter"/>
</dbReference>
<evidence type="ECO:0000256" key="1">
    <source>
        <dbReference type="ARBA" id="ARBA00004453"/>
    </source>
</evidence>
<dbReference type="PANTHER" id="PTHR33375">
    <property type="entry name" value="CHROMOSOME-PARTITIONING PROTEIN PARB-RELATED"/>
    <property type="match status" value="1"/>
</dbReference>
<gene>
    <name evidence="6" type="ORF">L248_0804</name>
</gene>
<dbReference type="GO" id="GO:0007059">
    <property type="term" value="P:chromosome segregation"/>
    <property type="evidence" value="ECO:0007669"/>
    <property type="project" value="TreeGrafter"/>
</dbReference>
<keyword evidence="3" id="KW-0238">DNA-binding</keyword>